<evidence type="ECO:0000259" key="2">
    <source>
        <dbReference type="PROSITE" id="PS50815"/>
    </source>
</evidence>
<dbReference type="PANTHER" id="PTHR11842:SF10">
    <property type="entry name" value="MITOTIC SPINDLE ASSEMBLY CHECKPOINT PROTEIN MAD2B"/>
    <property type="match status" value="1"/>
</dbReference>
<keyword evidence="4" id="KW-1185">Reference proteome</keyword>
<dbReference type="EMBL" id="CP015056">
    <property type="protein sequence ID" value="QGN15399.1"/>
    <property type="molecule type" value="Genomic_DNA"/>
</dbReference>
<dbReference type="Gene3D" id="3.30.900.10">
    <property type="entry name" value="HORMA domain"/>
    <property type="match status" value="1"/>
</dbReference>
<comment type="similarity">
    <text evidence="1">Belongs to the MAD2 family.</text>
</comment>
<dbReference type="Pfam" id="PF02301">
    <property type="entry name" value="HORMA"/>
    <property type="match status" value="1"/>
</dbReference>
<evidence type="ECO:0000256" key="1">
    <source>
        <dbReference type="ARBA" id="ARBA00010348"/>
    </source>
</evidence>
<dbReference type="InterPro" id="IPR045091">
    <property type="entry name" value="Mad2-like"/>
</dbReference>
<organism evidence="3 4">
    <name type="scientific">Kluyveromyces marxianus</name>
    <name type="common">Yeast</name>
    <name type="synonym">Candida kefyr</name>
    <dbReference type="NCBI Taxonomy" id="4911"/>
    <lineage>
        <taxon>Eukaryota</taxon>
        <taxon>Fungi</taxon>
        <taxon>Dikarya</taxon>
        <taxon>Ascomycota</taxon>
        <taxon>Saccharomycotina</taxon>
        <taxon>Saccharomycetes</taxon>
        <taxon>Saccharomycetales</taxon>
        <taxon>Saccharomycetaceae</taxon>
        <taxon>Kluyveromyces</taxon>
    </lineage>
</organism>
<dbReference type="InterPro" id="IPR036570">
    <property type="entry name" value="HORMA_dom_sf"/>
</dbReference>
<dbReference type="SUPFAM" id="SSF56019">
    <property type="entry name" value="The spindle assembly checkpoint protein mad2"/>
    <property type="match status" value="1"/>
</dbReference>
<protein>
    <submittedName>
        <fullName evidence="3">DNA polymerase zeta processivity subunit</fullName>
    </submittedName>
</protein>
<feature type="domain" description="HORMA" evidence="2">
    <location>
        <begin position="2"/>
        <end position="212"/>
    </location>
</feature>
<dbReference type="PROSITE" id="PS50815">
    <property type="entry name" value="HORMA"/>
    <property type="match status" value="1"/>
</dbReference>
<evidence type="ECO:0000313" key="3">
    <source>
        <dbReference type="EMBL" id="QGN15399.1"/>
    </source>
</evidence>
<dbReference type="PANTHER" id="PTHR11842">
    <property type="entry name" value="MITOTIC SPINDLE ASSEMBLY CHECKPOINT PROTEIN MAD2"/>
    <property type="match status" value="1"/>
</dbReference>
<dbReference type="Proteomes" id="UP000422736">
    <property type="component" value="Chromosome 3"/>
</dbReference>
<proteinExistence type="inferred from homology"/>
<evidence type="ECO:0000313" key="4">
    <source>
        <dbReference type="Proteomes" id="UP000422736"/>
    </source>
</evidence>
<gene>
    <name evidence="3" type="primary">REV7</name>
    <name evidence="3" type="ORF">FIM1_2089</name>
</gene>
<dbReference type="InterPro" id="IPR003511">
    <property type="entry name" value="HORMA_dom"/>
</dbReference>
<sequence length="232" mass="27598">MKFVQKWLPVYIKAWIQLIWYHRDIYPRETFQWTKYHAFNLPNHIPVNIHPDLQQYLDDLCDDLLDKIKQVHYLNLYICECDDETNIIERYCLDFGDVNHLDKMEGVINQEDIVFDEFRSSLYSLLAYLEKLPLLRPGKYTFDIVIETVEMSLGHVSNENMNRTKESIAALERDWNWVKYRDSSKDFSGGTETQQQRVKMYSLNGCDLNSLVFHQFAERVIENNPDISASIE</sequence>
<accession>A0ABX6EUG4</accession>
<name>A0ABX6EUG4_KLUMA</name>
<reference evidence="3 4" key="1">
    <citation type="submission" date="2016-03" db="EMBL/GenBank/DDBJ databases">
        <title>How can Kluyveromyces marxianus grow so fast - potential evolutionary course in Saccharomyces Complex revealed by comparative genomics.</title>
        <authorList>
            <person name="Mo W."/>
            <person name="Lu W."/>
            <person name="Yang X."/>
            <person name="Qi J."/>
            <person name="Lv H."/>
        </authorList>
    </citation>
    <scope>NUCLEOTIDE SEQUENCE [LARGE SCALE GENOMIC DNA]</scope>
    <source>
        <strain evidence="3 4">FIM1</strain>
    </source>
</reference>